<organism evidence="1 2">
    <name type="scientific">Halovenus rubra</name>
    <dbReference type="NCBI Taxonomy" id="869890"/>
    <lineage>
        <taxon>Archaea</taxon>
        <taxon>Methanobacteriati</taxon>
        <taxon>Methanobacteriota</taxon>
        <taxon>Stenosarchaea group</taxon>
        <taxon>Halobacteria</taxon>
        <taxon>Halobacteriales</taxon>
        <taxon>Haloarculaceae</taxon>
        <taxon>Halovenus</taxon>
    </lineage>
</organism>
<name>A0ABD5X2B3_9EURY</name>
<protein>
    <submittedName>
        <fullName evidence="1">DUF5797 family protein</fullName>
    </submittedName>
</protein>
<dbReference type="AlphaFoldDB" id="A0ABD5X2B3"/>
<comment type="caution">
    <text evidence="1">The sequence shown here is derived from an EMBL/GenBank/DDBJ whole genome shotgun (WGS) entry which is preliminary data.</text>
</comment>
<dbReference type="RefSeq" id="WP_267636205.1">
    <property type="nucleotide sequence ID" value="NZ_JAODIY010000004.1"/>
</dbReference>
<evidence type="ECO:0000313" key="2">
    <source>
        <dbReference type="Proteomes" id="UP001596414"/>
    </source>
</evidence>
<dbReference type="EMBL" id="JBHSZQ010000004">
    <property type="protein sequence ID" value="MFC7125206.1"/>
    <property type="molecule type" value="Genomic_DNA"/>
</dbReference>
<proteinExistence type="predicted"/>
<accession>A0ABD5X2B3</accession>
<reference evidence="1 2" key="1">
    <citation type="journal article" date="2014" name="Int. J. Syst. Evol. Microbiol.">
        <title>Complete genome sequence of Corynebacterium casei LMG S-19264T (=DSM 44701T), isolated from a smear-ripened cheese.</title>
        <authorList>
            <consortium name="US DOE Joint Genome Institute (JGI-PGF)"/>
            <person name="Walter F."/>
            <person name="Albersmeier A."/>
            <person name="Kalinowski J."/>
            <person name="Ruckert C."/>
        </authorList>
    </citation>
    <scope>NUCLEOTIDE SEQUENCE [LARGE SCALE GENOMIC DNA]</scope>
    <source>
        <strain evidence="1 2">CGMCC 4.7215</strain>
    </source>
</reference>
<dbReference type="InterPro" id="IPR043815">
    <property type="entry name" value="DUF5797"/>
</dbReference>
<evidence type="ECO:0000313" key="1">
    <source>
        <dbReference type="EMBL" id="MFC7125206.1"/>
    </source>
</evidence>
<gene>
    <name evidence="1" type="ORF">ACFQJ7_04015</name>
</gene>
<sequence length="159" mass="17595">MTLSDEARTRVEDLIELQPTKNADLQERWGLESGSEVHSYLESELSDYYYRNENSLICATPAAVELAGDGESSDGGQTVRGTPLQATIVDVLPEPESEPQSVVATLHDVEEDIDTDVDDVRSALHMLSDKGVVERVRTTVPTFRLTLDRDMLGIETDDE</sequence>
<dbReference type="Pfam" id="PF19110">
    <property type="entry name" value="DUF5797"/>
    <property type="match status" value="1"/>
</dbReference>
<dbReference type="Proteomes" id="UP001596414">
    <property type="component" value="Unassembled WGS sequence"/>
</dbReference>